<dbReference type="Proteomes" id="UP000564806">
    <property type="component" value="Unassembled WGS sequence"/>
</dbReference>
<comment type="caution">
    <text evidence="1">The sequence shown here is derived from an EMBL/GenBank/DDBJ whole genome shotgun (WGS) entry which is preliminary data.</text>
</comment>
<keyword evidence="2" id="KW-1185">Reference proteome</keyword>
<proteinExistence type="predicted"/>
<reference evidence="1" key="1">
    <citation type="submission" date="2020-06" db="EMBL/GenBank/DDBJ databases">
        <title>Paenibacillus sp. nov., isolated from soil.</title>
        <authorList>
            <person name="Seo Y.L."/>
        </authorList>
    </citation>
    <scope>NUCLEOTIDE SEQUENCE [LARGE SCALE GENOMIC DNA]</scope>
    <source>
        <strain evidence="1">JW14</strain>
    </source>
</reference>
<dbReference type="EMBL" id="JABWCS010000217">
    <property type="protein sequence ID" value="NUU63055.1"/>
    <property type="molecule type" value="Genomic_DNA"/>
</dbReference>
<dbReference type="AlphaFoldDB" id="A0A850EQ20"/>
<evidence type="ECO:0000313" key="1">
    <source>
        <dbReference type="EMBL" id="NUU63055.1"/>
    </source>
</evidence>
<evidence type="ECO:0000313" key="2">
    <source>
        <dbReference type="Proteomes" id="UP000564806"/>
    </source>
</evidence>
<protein>
    <submittedName>
        <fullName evidence="1">Uncharacterized protein</fullName>
    </submittedName>
</protein>
<dbReference type="RefSeq" id="WP_175373485.1">
    <property type="nucleotide sequence ID" value="NZ_JABWCS010000217.1"/>
</dbReference>
<accession>A0A850EQ20</accession>
<organism evidence="1 2">
    <name type="scientific">Paenibacillus agri</name>
    <dbReference type="NCBI Taxonomy" id="2744309"/>
    <lineage>
        <taxon>Bacteria</taxon>
        <taxon>Bacillati</taxon>
        <taxon>Bacillota</taxon>
        <taxon>Bacilli</taxon>
        <taxon>Bacillales</taxon>
        <taxon>Paenibacillaceae</taxon>
        <taxon>Paenibacillus</taxon>
    </lineage>
</organism>
<gene>
    <name evidence="1" type="ORF">HPT30_22135</name>
</gene>
<name>A0A850EQ20_9BACL</name>
<sequence length="141" mass="15887">MILNPYLSLERGKIMIIIQSQEDLAQLDHEAFPQMLKRFISDLLEGLQAEAEPGEELEHLLSHPLILCEPGDNVPVLSLLNGHPMSVEYVERFDFSGAITFRAGVLLDNDWLAQYIIPAAVLDEHSLNWLTERCEGGPVHE</sequence>